<feature type="transmembrane region" description="Helical" evidence="1">
    <location>
        <begin position="60"/>
        <end position="82"/>
    </location>
</feature>
<accession>A0A3A6PLF8</accession>
<feature type="transmembrane region" description="Helical" evidence="1">
    <location>
        <begin position="148"/>
        <end position="168"/>
    </location>
</feature>
<evidence type="ECO:0000313" key="2">
    <source>
        <dbReference type="EMBL" id="RJX40168.1"/>
    </source>
</evidence>
<keyword evidence="3" id="KW-1185">Reference proteome</keyword>
<reference evidence="2 3" key="1">
    <citation type="submission" date="2018-09" db="EMBL/GenBank/DDBJ databases">
        <title>Paenibacillus aracenensis nov. sp. isolated from a cave in southern Spain.</title>
        <authorList>
            <person name="Jurado V."/>
            <person name="Gutierrez-Patricio S."/>
            <person name="Gonzalez-Pimentel J.L."/>
            <person name="Miller A.Z."/>
            <person name="Laiz L."/>
            <person name="Saiz-Jimenez C."/>
        </authorList>
    </citation>
    <scope>NUCLEOTIDE SEQUENCE [LARGE SCALE GENOMIC DNA]</scope>
    <source>
        <strain evidence="2 3">JCM 19203</strain>
    </source>
</reference>
<evidence type="ECO:0000256" key="1">
    <source>
        <dbReference type="SAM" id="Phobius"/>
    </source>
</evidence>
<comment type="caution">
    <text evidence="2">The sequence shown here is derived from an EMBL/GenBank/DDBJ whole genome shotgun (WGS) entry which is preliminary data.</text>
</comment>
<dbReference type="OrthoDB" id="3190532at2"/>
<dbReference type="PANTHER" id="PTHR37305">
    <property type="entry name" value="INTEGRAL MEMBRANE PROTEIN-RELATED"/>
    <property type="match status" value="1"/>
</dbReference>
<feature type="transmembrane region" description="Helical" evidence="1">
    <location>
        <begin position="103"/>
        <end position="136"/>
    </location>
</feature>
<dbReference type="Pfam" id="PF12730">
    <property type="entry name" value="ABC2_membrane_4"/>
    <property type="match status" value="1"/>
</dbReference>
<protein>
    <submittedName>
        <fullName evidence="2">Permease</fullName>
    </submittedName>
</protein>
<keyword evidence="1" id="KW-0472">Membrane</keyword>
<keyword evidence="1" id="KW-1133">Transmembrane helix</keyword>
<name>A0A3A6PLF8_9BACL</name>
<sequence length="235" mass="25420">MMLKAMHSDWLKLKGKGLWFLVCLGPVGLIAMQALNFGLRYDYLKKSYAADLWGGLLNNIAVFVPIALLMGITILCSLLANIEHHTSSWKQLLALPISRTAVFFSKFAVAAIMLGVSCIVLALGSIALGLGLGFGWALPLADIAKLGFYPFIAALPLLALLLWMCLTLRNQAVPITLGVVLAVLSMFAIAEWLPLTWPLLAYKAQKQEIFLAAGALGGLVVLLAGMVHFARRDVD</sequence>
<evidence type="ECO:0000313" key="3">
    <source>
        <dbReference type="Proteomes" id="UP000267798"/>
    </source>
</evidence>
<dbReference type="RefSeq" id="WP_120110193.1">
    <property type="nucleotide sequence ID" value="NZ_QXQB01000002.1"/>
</dbReference>
<keyword evidence="1" id="KW-0812">Transmembrane</keyword>
<feature type="transmembrane region" description="Helical" evidence="1">
    <location>
        <begin position="175"/>
        <end position="197"/>
    </location>
</feature>
<organism evidence="2 3">
    <name type="scientific">Paenibacillus pinisoli</name>
    <dbReference type="NCBI Taxonomy" id="1276110"/>
    <lineage>
        <taxon>Bacteria</taxon>
        <taxon>Bacillati</taxon>
        <taxon>Bacillota</taxon>
        <taxon>Bacilli</taxon>
        <taxon>Bacillales</taxon>
        <taxon>Paenibacillaceae</taxon>
        <taxon>Paenibacillus</taxon>
    </lineage>
</organism>
<gene>
    <name evidence="2" type="ORF">D3P09_12460</name>
</gene>
<dbReference type="EMBL" id="QXQB01000002">
    <property type="protein sequence ID" value="RJX40168.1"/>
    <property type="molecule type" value="Genomic_DNA"/>
</dbReference>
<dbReference type="PANTHER" id="PTHR37305:SF1">
    <property type="entry name" value="MEMBRANE PROTEIN"/>
    <property type="match status" value="1"/>
</dbReference>
<dbReference type="CDD" id="cd21809">
    <property type="entry name" value="ABC-2_lan_permease-like"/>
    <property type="match status" value="1"/>
</dbReference>
<dbReference type="Proteomes" id="UP000267798">
    <property type="component" value="Unassembled WGS sequence"/>
</dbReference>
<dbReference type="AlphaFoldDB" id="A0A3A6PLF8"/>
<proteinExistence type="predicted"/>
<feature type="transmembrane region" description="Helical" evidence="1">
    <location>
        <begin position="209"/>
        <end position="230"/>
    </location>
</feature>